<gene>
    <name evidence="2" type="ORF">P5G59_06880</name>
</gene>
<comment type="caution">
    <text evidence="2">The sequence shown here is derived from an EMBL/GenBank/DDBJ whole genome shotgun (WGS) entry which is preliminary data.</text>
</comment>
<dbReference type="InterPro" id="IPR000792">
    <property type="entry name" value="Tscrpt_reg_LuxR_C"/>
</dbReference>
<name>A0ABT8IVL3_9MICO</name>
<dbReference type="Pfam" id="PF00196">
    <property type="entry name" value="GerE"/>
    <property type="match status" value="1"/>
</dbReference>
<sequence>MERADNTTDQAQPFARAWSQLHRAVRARAYEDAVSAARSGWFTLLSGPAHEVAPLLEPVPPPELDRRPLLSALLGHAQVSIPARRAHALRRLAQAESAASSPGGPLPPLDRALILGAQADVQRRLGRMEGAVGAARAALTALDGSAPSDPSEARELEDVYAHLGMSLLSSGATQLAQEALEEGVLVSELAGRAATPGLLAALALLDAVDGDLPNARAYAVQARELSPVLAGADAVLLDTAQTVLALESADRREAARRAAEPEPDAGGASGPIWVAAAAATAMLHWVSGYPGRALAALDHAAAAHGREARTIAVRSAFAPLRASLQLALGHPDAAVAVLERDATRAVARQLGHARIELVLGRHGAALAELRAASTAELSTRELAEAAALEAAALLRFSTGPRAEAIVDHLGALLTATGLRLPLRLLAASDFARVSEALAAAGYAESLALDRLAPLLPEVAEETLTRRETAVLNALLEHPSHAAIAAELGVSVNTVKSQLRSVYRKLGASTRDEAIAVALDRNLMVERE</sequence>
<dbReference type="Proteomes" id="UP001174210">
    <property type="component" value="Unassembled WGS sequence"/>
</dbReference>
<accession>A0ABT8IVL3</accession>
<keyword evidence="3" id="KW-1185">Reference proteome</keyword>
<dbReference type="SMART" id="SM00421">
    <property type="entry name" value="HTH_LUXR"/>
    <property type="match status" value="1"/>
</dbReference>
<reference evidence="2" key="1">
    <citation type="submission" date="2023-03" db="EMBL/GenBank/DDBJ databases">
        <title>MT1 and MT2 Draft Genomes of Novel Species.</title>
        <authorList>
            <person name="Venkateswaran K."/>
        </authorList>
    </citation>
    <scope>NUCLEOTIDE SEQUENCE</scope>
    <source>
        <strain evidence="2">F6_8S_P_1A</strain>
    </source>
</reference>
<evidence type="ECO:0000313" key="2">
    <source>
        <dbReference type="EMBL" id="MDN4596856.1"/>
    </source>
</evidence>
<protein>
    <submittedName>
        <fullName evidence="2">Helix-turn-helix transcriptional regulator</fullName>
    </submittedName>
</protein>
<evidence type="ECO:0000259" key="1">
    <source>
        <dbReference type="PROSITE" id="PS50043"/>
    </source>
</evidence>
<dbReference type="CDD" id="cd06170">
    <property type="entry name" value="LuxR_C_like"/>
    <property type="match status" value="1"/>
</dbReference>
<dbReference type="PROSITE" id="PS50043">
    <property type="entry name" value="HTH_LUXR_2"/>
    <property type="match status" value="1"/>
</dbReference>
<evidence type="ECO:0000313" key="3">
    <source>
        <dbReference type="Proteomes" id="UP001174210"/>
    </source>
</evidence>
<dbReference type="InterPro" id="IPR016032">
    <property type="entry name" value="Sig_transdc_resp-reg_C-effctor"/>
</dbReference>
<dbReference type="RefSeq" id="WP_301217262.1">
    <property type="nucleotide sequence ID" value="NZ_JAROCB010000002.1"/>
</dbReference>
<proteinExistence type="predicted"/>
<feature type="domain" description="HTH luxR-type" evidence="1">
    <location>
        <begin position="456"/>
        <end position="521"/>
    </location>
</feature>
<organism evidence="2 3">
    <name type="scientific">Leifsonia virtsii</name>
    <dbReference type="NCBI Taxonomy" id="3035915"/>
    <lineage>
        <taxon>Bacteria</taxon>
        <taxon>Bacillati</taxon>
        <taxon>Actinomycetota</taxon>
        <taxon>Actinomycetes</taxon>
        <taxon>Micrococcales</taxon>
        <taxon>Microbacteriaceae</taxon>
        <taxon>Leifsonia</taxon>
    </lineage>
</organism>
<dbReference type="InterPro" id="IPR036388">
    <property type="entry name" value="WH-like_DNA-bd_sf"/>
</dbReference>
<dbReference type="Gene3D" id="1.10.10.10">
    <property type="entry name" value="Winged helix-like DNA-binding domain superfamily/Winged helix DNA-binding domain"/>
    <property type="match status" value="1"/>
</dbReference>
<dbReference type="SUPFAM" id="SSF46894">
    <property type="entry name" value="C-terminal effector domain of the bipartite response regulators"/>
    <property type="match status" value="1"/>
</dbReference>
<dbReference type="EMBL" id="JAROCB010000002">
    <property type="protein sequence ID" value="MDN4596856.1"/>
    <property type="molecule type" value="Genomic_DNA"/>
</dbReference>